<evidence type="ECO:0000313" key="4">
    <source>
        <dbReference type="EMBL" id="ETL32907.1"/>
    </source>
</evidence>
<reference evidence="5" key="1">
    <citation type="submission" date="2013-11" db="EMBL/GenBank/DDBJ databases">
        <title>The Genome Sequence of Phytophthora parasitica CHvinca01.</title>
        <authorList>
            <consortium name="The Broad Institute Genomics Platform"/>
            <person name="Russ C."/>
            <person name="Tyler B."/>
            <person name="Panabieres F."/>
            <person name="Shan W."/>
            <person name="Tripathy S."/>
            <person name="Grunwald N."/>
            <person name="Machado M."/>
            <person name="Johnson C.S."/>
            <person name="Arredondo F."/>
            <person name="Hong C."/>
            <person name="Coffey M."/>
            <person name="Young S.K."/>
            <person name="Zeng Q."/>
            <person name="Gargeya S."/>
            <person name="Fitzgerald M."/>
            <person name="Abouelleil A."/>
            <person name="Alvarado L."/>
            <person name="Chapman S.B."/>
            <person name="Gainer-Dewar J."/>
            <person name="Goldberg J."/>
            <person name="Griggs A."/>
            <person name="Gujja S."/>
            <person name="Hansen M."/>
            <person name="Howarth C."/>
            <person name="Imamovic A."/>
            <person name="Ireland A."/>
            <person name="Larimer J."/>
            <person name="McCowan C."/>
            <person name="Murphy C."/>
            <person name="Pearson M."/>
            <person name="Poon T.W."/>
            <person name="Priest M."/>
            <person name="Roberts A."/>
            <person name="Saif S."/>
            <person name="Shea T."/>
            <person name="Sykes S."/>
            <person name="Wortman J."/>
            <person name="Nusbaum C."/>
            <person name="Birren B."/>
        </authorList>
    </citation>
    <scope>NUCLEOTIDE SEQUENCE [LARGE SCALE GENOMIC DNA]</scope>
    <source>
        <strain evidence="5">CHvinca01</strain>
    </source>
</reference>
<reference evidence="6" key="4">
    <citation type="submission" date="2013-11" db="EMBL/GenBank/DDBJ databases">
        <title>The Genome Sequence of Phytophthora parasitica IAC_01/95.</title>
        <authorList>
            <consortium name="The Broad Institute Genomics Platform"/>
            <person name="Russ C."/>
            <person name="Tyler B."/>
            <person name="Panabieres F."/>
            <person name="Shan W."/>
            <person name="Tripathy S."/>
            <person name="Grunwald N."/>
            <person name="Machado M."/>
            <person name="Johnson C.S."/>
            <person name="Arredondo F."/>
            <person name="Hong C."/>
            <person name="Coffey M."/>
            <person name="Young S.K."/>
            <person name="Zeng Q."/>
            <person name="Gargeya S."/>
            <person name="Fitzgerald M."/>
            <person name="Abouelleil A."/>
            <person name="Alvarado L."/>
            <person name="Chapman S.B."/>
            <person name="Gainer-Dewar J."/>
            <person name="Goldberg J."/>
            <person name="Griggs A."/>
            <person name="Gujja S."/>
            <person name="Hansen M."/>
            <person name="Howarth C."/>
            <person name="Imamovic A."/>
            <person name="Ireland A."/>
            <person name="Larimer J."/>
            <person name="McCowan C."/>
            <person name="Murphy C."/>
            <person name="Pearson M."/>
            <person name="Poon T.W."/>
            <person name="Priest M."/>
            <person name="Roberts A."/>
            <person name="Saif S."/>
            <person name="Shea T."/>
            <person name="Sykes S."/>
            <person name="Wortman J."/>
            <person name="Nusbaum C."/>
            <person name="Birren B."/>
        </authorList>
    </citation>
    <scope>NUCLEOTIDE SEQUENCE [LARGE SCALE GENOMIC DNA]</scope>
    <source>
        <strain evidence="6">IAC_01/95</strain>
    </source>
</reference>
<name>W2KNL0_PHYNI</name>
<dbReference type="EMBL" id="KI694660">
    <property type="protein sequence ID" value="ETM39325.1"/>
    <property type="molecule type" value="Genomic_DNA"/>
</dbReference>
<dbReference type="AlphaFoldDB" id="W2KNL0"/>
<proteinExistence type="predicted"/>
<protein>
    <recommendedName>
        <fullName evidence="7">RxLR effector candidate protein</fullName>
    </recommendedName>
</protein>
<reference evidence="3" key="3">
    <citation type="submission" date="2013-11" db="EMBL/GenBank/DDBJ databases">
        <title>The Genome Sequence of Phytophthora parasitica CJ05E6.</title>
        <authorList>
            <consortium name="The Broad Institute Genomics Platform"/>
            <person name="Russ C."/>
            <person name="Tyler B."/>
            <person name="Panabieres F."/>
            <person name="Shan W."/>
            <person name="Tripathy S."/>
            <person name="Grunwald N."/>
            <person name="Machado M."/>
            <person name="Johnson C.S."/>
            <person name="Arredondo F."/>
            <person name="Hong C."/>
            <person name="Coffey M."/>
            <person name="Young S.K."/>
            <person name="Zeng Q."/>
            <person name="Gargeya S."/>
            <person name="Fitzgerald M."/>
            <person name="Abouelleil A."/>
            <person name="Alvarado L."/>
            <person name="Chapman S.B."/>
            <person name="Gainer-Dewar J."/>
            <person name="Goldberg J."/>
            <person name="Griggs A."/>
            <person name="Gujja S."/>
            <person name="Hansen M."/>
            <person name="Howarth C."/>
            <person name="Imamovic A."/>
            <person name="Ireland A."/>
            <person name="Larimer J."/>
            <person name="McCowan C."/>
            <person name="Murphy C."/>
            <person name="Pearson M."/>
            <person name="Poon T.W."/>
            <person name="Priest M."/>
            <person name="Roberts A."/>
            <person name="Saif S."/>
            <person name="Shea T."/>
            <person name="Sykes S."/>
            <person name="Wortman J."/>
            <person name="Nusbaum C."/>
            <person name="Birren B."/>
        </authorList>
    </citation>
    <scope>NUCLEOTIDE SEQUENCE [LARGE SCALE GENOMIC DNA]</scope>
    <source>
        <strain evidence="3">CJ05E6</strain>
    </source>
</reference>
<evidence type="ECO:0000313" key="2">
    <source>
        <dbReference type="EMBL" id="ETK79484.1"/>
    </source>
</evidence>
<dbReference type="Proteomes" id="UP000054532">
    <property type="component" value="Unassembled WGS sequence"/>
</dbReference>
<dbReference type="EMBL" id="KI674730">
    <property type="protein sequence ID" value="ETL32893.1"/>
    <property type="molecule type" value="Genomic_DNA"/>
</dbReference>
<gene>
    <name evidence="6" type="ORF">L914_14522</name>
    <name evidence="2" type="ORF">L915_14671</name>
    <name evidence="4" type="ORF">L916_14577</name>
    <name evidence="3" type="ORF">L916_14579</name>
    <name evidence="5" type="ORF">L917_14385</name>
</gene>
<dbReference type="EMBL" id="KI674729">
    <property type="protein sequence ID" value="ETL32907.1"/>
    <property type="molecule type" value="Genomic_DNA"/>
</dbReference>
<feature type="chain" id="PRO_5014315238" description="RxLR effector candidate protein" evidence="1">
    <location>
        <begin position="25"/>
        <end position="71"/>
    </location>
</feature>
<dbReference type="Proteomes" id="UP000053864">
    <property type="component" value="Unassembled WGS sequence"/>
</dbReference>
<evidence type="ECO:0000313" key="3">
    <source>
        <dbReference type="EMBL" id="ETL32893.1"/>
    </source>
</evidence>
<dbReference type="Proteomes" id="UP000053236">
    <property type="component" value="Unassembled WGS sequence"/>
</dbReference>
<organism evidence="5">
    <name type="scientific">Phytophthora nicotianae</name>
    <name type="common">Potato buckeye rot agent</name>
    <name type="synonym">Phytophthora parasitica</name>
    <dbReference type="NCBI Taxonomy" id="4792"/>
    <lineage>
        <taxon>Eukaryota</taxon>
        <taxon>Sar</taxon>
        <taxon>Stramenopiles</taxon>
        <taxon>Oomycota</taxon>
        <taxon>Peronosporomycetes</taxon>
        <taxon>Peronosporales</taxon>
        <taxon>Peronosporaceae</taxon>
        <taxon>Phytophthora</taxon>
    </lineage>
</organism>
<accession>W2KNL0</accession>
<dbReference type="EMBL" id="KI681410">
    <property type="protein sequence ID" value="ETL86169.1"/>
    <property type="molecule type" value="Genomic_DNA"/>
</dbReference>
<dbReference type="Proteomes" id="UP000054423">
    <property type="component" value="Unassembled WGS sequence"/>
</dbReference>
<evidence type="ECO:0008006" key="7">
    <source>
        <dbReference type="Google" id="ProtNLM"/>
    </source>
</evidence>
<sequence>MSILVDFSSALLAALQVLIRSCDAPSRSITKTRMADERHIGVESGLVDELGILMSRMLWWGVSTGDNIMCM</sequence>
<reference evidence="2" key="2">
    <citation type="submission" date="2013-11" db="EMBL/GenBank/DDBJ databases">
        <title>The Genome Sequence of Phytophthora parasitica CJ02B3.</title>
        <authorList>
            <consortium name="The Broad Institute Genomics Platform"/>
            <person name="Russ C."/>
            <person name="Tyler B."/>
            <person name="Panabieres F."/>
            <person name="Shan W."/>
            <person name="Tripathy S."/>
            <person name="Grunwald N."/>
            <person name="Machado M."/>
            <person name="Johnson C.S."/>
            <person name="Arredondo F."/>
            <person name="Hong C."/>
            <person name="Coffey M."/>
            <person name="Young S.K."/>
            <person name="Zeng Q."/>
            <person name="Gargeya S."/>
            <person name="Fitzgerald M."/>
            <person name="Abouelleil A."/>
            <person name="Alvarado L."/>
            <person name="Chapman S.B."/>
            <person name="Gainer-Dewar J."/>
            <person name="Goldberg J."/>
            <person name="Griggs A."/>
            <person name="Gujja S."/>
            <person name="Hansen M."/>
            <person name="Howarth C."/>
            <person name="Imamovic A."/>
            <person name="Ireland A."/>
            <person name="Larimer J."/>
            <person name="McCowan C."/>
            <person name="Murphy C."/>
            <person name="Pearson M."/>
            <person name="Poon T.W."/>
            <person name="Priest M."/>
            <person name="Roberts A."/>
            <person name="Saif S."/>
            <person name="Shea T."/>
            <person name="Sykes S."/>
            <person name="Wortman J."/>
            <person name="Nusbaum C."/>
            <person name="Birren B."/>
        </authorList>
    </citation>
    <scope>NUCLEOTIDE SEQUENCE [LARGE SCALE GENOMIC DNA]</scope>
    <source>
        <strain evidence="2">CJ02B3</strain>
    </source>
</reference>
<evidence type="ECO:0000313" key="6">
    <source>
        <dbReference type="EMBL" id="ETM39325.1"/>
    </source>
</evidence>
<dbReference type="EMBL" id="KI687967">
    <property type="protein sequence ID" value="ETK79484.1"/>
    <property type="molecule type" value="Genomic_DNA"/>
</dbReference>
<feature type="signal peptide" evidence="1">
    <location>
        <begin position="1"/>
        <end position="24"/>
    </location>
</feature>
<evidence type="ECO:0000256" key="1">
    <source>
        <dbReference type="SAM" id="SignalP"/>
    </source>
</evidence>
<evidence type="ECO:0000313" key="5">
    <source>
        <dbReference type="EMBL" id="ETL86169.1"/>
    </source>
</evidence>
<keyword evidence="1" id="KW-0732">Signal</keyword>